<dbReference type="KEGG" id="hro:HELRODRAFT_177665"/>
<accession>T1FC14</accession>
<dbReference type="InParanoid" id="T1FC14"/>
<evidence type="ECO:0000313" key="4">
    <source>
        <dbReference type="Proteomes" id="UP000015101"/>
    </source>
</evidence>
<reference evidence="2 4" key="2">
    <citation type="journal article" date="2013" name="Nature">
        <title>Insights into bilaterian evolution from three spiralian genomes.</title>
        <authorList>
            <person name="Simakov O."/>
            <person name="Marletaz F."/>
            <person name="Cho S.J."/>
            <person name="Edsinger-Gonzales E."/>
            <person name="Havlak P."/>
            <person name="Hellsten U."/>
            <person name="Kuo D.H."/>
            <person name="Larsson T."/>
            <person name="Lv J."/>
            <person name="Arendt D."/>
            <person name="Savage R."/>
            <person name="Osoegawa K."/>
            <person name="de Jong P."/>
            <person name="Grimwood J."/>
            <person name="Chapman J.A."/>
            <person name="Shapiro H."/>
            <person name="Aerts A."/>
            <person name="Otillar R.P."/>
            <person name="Terry A.Y."/>
            <person name="Boore J.L."/>
            <person name="Grigoriev I.V."/>
            <person name="Lindberg D.R."/>
            <person name="Seaver E.C."/>
            <person name="Weisblat D.A."/>
            <person name="Putnam N.H."/>
            <person name="Rokhsar D.S."/>
        </authorList>
    </citation>
    <scope>NUCLEOTIDE SEQUENCE</scope>
</reference>
<dbReference type="GeneID" id="20206363"/>
<reference evidence="3" key="3">
    <citation type="submission" date="2015-06" db="UniProtKB">
        <authorList>
            <consortium name="EnsemblMetazoa"/>
        </authorList>
    </citation>
    <scope>IDENTIFICATION</scope>
</reference>
<feature type="signal peptide" evidence="1">
    <location>
        <begin position="1"/>
        <end position="18"/>
    </location>
</feature>
<dbReference type="RefSeq" id="XP_009024058.1">
    <property type="nucleotide sequence ID" value="XM_009025810.1"/>
</dbReference>
<gene>
    <name evidence="3" type="primary">20206363</name>
    <name evidence="2" type="ORF">HELRODRAFT_177665</name>
</gene>
<dbReference type="AlphaFoldDB" id="T1FC14"/>
<name>T1FC14_HELRO</name>
<keyword evidence="4" id="KW-1185">Reference proteome</keyword>
<dbReference type="EMBL" id="AMQM01006123">
    <property type="status" value="NOT_ANNOTATED_CDS"/>
    <property type="molecule type" value="Genomic_DNA"/>
</dbReference>
<reference evidence="4" key="1">
    <citation type="submission" date="2012-12" db="EMBL/GenBank/DDBJ databases">
        <authorList>
            <person name="Hellsten U."/>
            <person name="Grimwood J."/>
            <person name="Chapman J.A."/>
            <person name="Shapiro H."/>
            <person name="Aerts A."/>
            <person name="Otillar R.P."/>
            <person name="Terry A.Y."/>
            <person name="Boore J.L."/>
            <person name="Simakov O."/>
            <person name="Marletaz F."/>
            <person name="Cho S.-J."/>
            <person name="Edsinger-Gonzales E."/>
            <person name="Havlak P."/>
            <person name="Kuo D.-H."/>
            <person name="Larsson T."/>
            <person name="Lv J."/>
            <person name="Arendt D."/>
            <person name="Savage R."/>
            <person name="Osoegawa K."/>
            <person name="de Jong P."/>
            <person name="Lindberg D.R."/>
            <person name="Seaver E.C."/>
            <person name="Weisblat D.A."/>
            <person name="Putnam N.H."/>
            <person name="Grigoriev I.V."/>
            <person name="Rokhsar D.S."/>
        </authorList>
    </citation>
    <scope>NUCLEOTIDE SEQUENCE</scope>
</reference>
<evidence type="ECO:0000313" key="3">
    <source>
        <dbReference type="EnsemblMetazoa" id="HelroP177665"/>
    </source>
</evidence>
<proteinExistence type="predicted"/>
<dbReference type="EnsemblMetazoa" id="HelroT177665">
    <property type="protein sequence ID" value="HelroP177665"/>
    <property type="gene ID" value="HelroG177665"/>
</dbReference>
<dbReference type="Proteomes" id="UP000015101">
    <property type="component" value="Unassembled WGS sequence"/>
</dbReference>
<protein>
    <submittedName>
        <fullName evidence="2 3">Uncharacterized protein</fullName>
    </submittedName>
</protein>
<keyword evidence="1" id="KW-0732">Signal</keyword>
<evidence type="ECO:0000313" key="2">
    <source>
        <dbReference type="EMBL" id="ESN97992.1"/>
    </source>
</evidence>
<sequence>MFSPVLFLVCWLVVDVCPHSSCPKKCTCHQQHIQQNDIHVNDNNLLMKRSGSYANNNILDNNNNNYNNNNLKVITNNNVNALTYQEVPAEIQLTTLTRVICVSINMSSVSRKFAGSIPPTGH</sequence>
<dbReference type="EMBL" id="KB097269">
    <property type="protein sequence ID" value="ESN97992.1"/>
    <property type="molecule type" value="Genomic_DNA"/>
</dbReference>
<dbReference type="CTD" id="20206363"/>
<feature type="chain" id="PRO_5010980445" evidence="1">
    <location>
        <begin position="19"/>
        <end position="122"/>
    </location>
</feature>
<organism evidence="3 4">
    <name type="scientific">Helobdella robusta</name>
    <name type="common">Californian leech</name>
    <dbReference type="NCBI Taxonomy" id="6412"/>
    <lineage>
        <taxon>Eukaryota</taxon>
        <taxon>Metazoa</taxon>
        <taxon>Spiralia</taxon>
        <taxon>Lophotrochozoa</taxon>
        <taxon>Annelida</taxon>
        <taxon>Clitellata</taxon>
        <taxon>Hirudinea</taxon>
        <taxon>Rhynchobdellida</taxon>
        <taxon>Glossiphoniidae</taxon>
        <taxon>Helobdella</taxon>
    </lineage>
</organism>
<dbReference type="HOGENOM" id="CLU_2029204_0_0_1"/>
<evidence type="ECO:0000256" key="1">
    <source>
        <dbReference type="SAM" id="SignalP"/>
    </source>
</evidence>